<dbReference type="InterPro" id="IPR014014">
    <property type="entry name" value="RNA_helicase_DEAD_Q_motif"/>
</dbReference>
<evidence type="ECO:0000256" key="6">
    <source>
        <dbReference type="PROSITE-ProRule" id="PRU00552"/>
    </source>
</evidence>
<organism evidence="12">
    <name type="scientific">Aureoumbra lagunensis</name>
    <dbReference type="NCBI Taxonomy" id="44058"/>
    <lineage>
        <taxon>Eukaryota</taxon>
        <taxon>Sar</taxon>
        <taxon>Stramenopiles</taxon>
        <taxon>Ochrophyta</taxon>
        <taxon>Pelagophyceae</taxon>
        <taxon>Pelagomonadales</taxon>
        <taxon>Aureoumbra</taxon>
    </lineage>
</organism>
<evidence type="ECO:0000259" key="11">
    <source>
        <dbReference type="PROSITE" id="PS51195"/>
    </source>
</evidence>
<keyword evidence="1 7" id="KW-0547">Nucleotide-binding</keyword>
<dbReference type="PROSITE" id="PS51195">
    <property type="entry name" value="Q_MOTIF"/>
    <property type="match status" value="1"/>
</dbReference>
<comment type="domain">
    <text evidence="7">The Q motif is unique to and characteristic of the DEAD box family of RNA helicases and controls ATP binding and hydrolysis.</text>
</comment>
<dbReference type="GO" id="GO:0003724">
    <property type="term" value="F:RNA helicase activity"/>
    <property type="evidence" value="ECO:0007669"/>
    <property type="project" value="UniProtKB-EC"/>
</dbReference>
<dbReference type="PROSITE" id="PS51192">
    <property type="entry name" value="HELICASE_ATP_BIND_1"/>
    <property type="match status" value="1"/>
</dbReference>
<keyword evidence="4 7" id="KW-0067">ATP-binding</keyword>
<keyword evidence="5 7" id="KW-0694">RNA-binding</keyword>
<comment type="catalytic activity">
    <reaction evidence="7">
        <text>ATP + H2O = ADP + phosphate + H(+)</text>
        <dbReference type="Rhea" id="RHEA:13065"/>
        <dbReference type="ChEBI" id="CHEBI:15377"/>
        <dbReference type="ChEBI" id="CHEBI:15378"/>
        <dbReference type="ChEBI" id="CHEBI:30616"/>
        <dbReference type="ChEBI" id="CHEBI:43474"/>
        <dbReference type="ChEBI" id="CHEBI:456216"/>
        <dbReference type="EC" id="3.6.4.13"/>
    </reaction>
</comment>
<feature type="short sequence motif" description="Q motif" evidence="6">
    <location>
        <begin position="33"/>
        <end position="61"/>
    </location>
</feature>
<dbReference type="GO" id="GO:0003723">
    <property type="term" value="F:RNA binding"/>
    <property type="evidence" value="ECO:0007669"/>
    <property type="project" value="UniProtKB-UniRule"/>
</dbReference>
<protein>
    <recommendedName>
        <fullName evidence="7">ATP-dependent RNA helicase</fullName>
        <ecNumber evidence="7">3.6.4.13</ecNumber>
    </recommendedName>
</protein>
<evidence type="ECO:0000256" key="7">
    <source>
        <dbReference type="RuleBase" id="RU365068"/>
    </source>
</evidence>
<gene>
    <name evidence="12" type="ORF">ALAG00032_LOCUS3408</name>
</gene>
<dbReference type="AlphaFoldDB" id="A0A7S3JTV7"/>
<comment type="similarity">
    <text evidence="7">Belongs to the DEAD box helicase family.</text>
</comment>
<feature type="domain" description="DEAD-box RNA helicase Q" evidence="11">
    <location>
        <begin position="33"/>
        <end position="61"/>
    </location>
</feature>
<feature type="region of interest" description="Disordered" evidence="8">
    <location>
        <begin position="582"/>
        <end position="605"/>
    </location>
</feature>
<evidence type="ECO:0000256" key="2">
    <source>
        <dbReference type="ARBA" id="ARBA00022801"/>
    </source>
</evidence>
<name>A0A7S3JTV7_9STRA</name>
<dbReference type="GO" id="GO:0016787">
    <property type="term" value="F:hydrolase activity"/>
    <property type="evidence" value="ECO:0007669"/>
    <property type="project" value="UniProtKB-KW"/>
</dbReference>
<dbReference type="InterPro" id="IPR001650">
    <property type="entry name" value="Helicase_C-like"/>
</dbReference>
<dbReference type="Pfam" id="PF00270">
    <property type="entry name" value="DEAD"/>
    <property type="match status" value="1"/>
</dbReference>
<dbReference type="EC" id="3.6.4.13" evidence="7"/>
<dbReference type="PROSITE" id="PS51194">
    <property type="entry name" value="HELICASE_CTER"/>
    <property type="match status" value="1"/>
</dbReference>
<dbReference type="Pfam" id="PF00271">
    <property type="entry name" value="Helicase_C"/>
    <property type="match status" value="1"/>
</dbReference>
<sequence length="605" mass="64971">MTALNAAVAAEDYRKAAELKKRLDALSGTTLRGDFAAYGLPSWLHGRLKDLGMRFPTPIQARTLREAFGSATQATDVLIRSPTGSGKTLAYTTASLAAISNDLEDRERLTTLSVANAGLLTPAAAMEALSPALRTSARTSVTRIASLAAPRGPPLFLVLTPSRALAVQIATAIFTLVGGNARSTYFPGDKKSLFSYTGPKGVRVCCLASDADADRAVYAARTRRVANQYENQDTDSDEIRFDDLHDCDILVADSDTLINSLHAATAHAPLFNASRLRVLAIDEADAYAKQAAEIIKLIQCPQSTRRILVGATLNTPALSELLEKDRSAALVEPPPREESTSTIGLNVVSDEASLSENKVIAERLAKVPLTAGLSHRFLAVENYRRLGVLVKLMRSDLQAWNESSQQLPRPRCIIFCVDETTAALTAKRLRAALWGDHAIAALLPNLGKAPVEAAQALTVGADTDDDFAAVASRAGATVLVTSANAARGLDFPQVTHVFILGVSTSIEYAHMAGRTGRVGQKNKGVVTTLANENDIVQLKQLFANDFPNFSLLQMNEPSRYISDDQSNTQQLEDLILLYDEDGSAADTTPLRPRPIEDDGDSQSSF</sequence>
<dbReference type="PANTHER" id="PTHR24031">
    <property type="entry name" value="RNA HELICASE"/>
    <property type="match status" value="1"/>
</dbReference>
<dbReference type="EMBL" id="HBIJ01004848">
    <property type="protein sequence ID" value="CAE0362667.1"/>
    <property type="molecule type" value="Transcribed_RNA"/>
</dbReference>
<dbReference type="InterPro" id="IPR011545">
    <property type="entry name" value="DEAD/DEAH_box_helicase_dom"/>
</dbReference>
<dbReference type="SMART" id="SM00487">
    <property type="entry name" value="DEXDc"/>
    <property type="match status" value="1"/>
</dbReference>
<evidence type="ECO:0000259" key="10">
    <source>
        <dbReference type="PROSITE" id="PS51194"/>
    </source>
</evidence>
<dbReference type="SUPFAM" id="SSF52540">
    <property type="entry name" value="P-loop containing nucleoside triphosphate hydrolases"/>
    <property type="match status" value="1"/>
</dbReference>
<dbReference type="GO" id="GO:0005524">
    <property type="term" value="F:ATP binding"/>
    <property type="evidence" value="ECO:0007669"/>
    <property type="project" value="UniProtKB-UniRule"/>
</dbReference>
<dbReference type="InterPro" id="IPR027417">
    <property type="entry name" value="P-loop_NTPase"/>
</dbReference>
<dbReference type="Gene3D" id="3.40.50.300">
    <property type="entry name" value="P-loop containing nucleotide triphosphate hydrolases"/>
    <property type="match status" value="2"/>
</dbReference>
<accession>A0A7S3JTV7</accession>
<evidence type="ECO:0000256" key="1">
    <source>
        <dbReference type="ARBA" id="ARBA00022741"/>
    </source>
</evidence>
<dbReference type="InterPro" id="IPR014001">
    <property type="entry name" value="Helicase_ATP-bd"/>
</dbReference>
<evidence type="ECO:0000256" key="8">
    <source>
        <dbReference type="SAM" id="MobiDB-lite"/>
    </source>
</evidence>
<proteinExistence type="inferred from homology"/>
<keyword evidence="3 7" id="KW-0347">Helicase</keyword>
<feature type="domain" description="Helicase ATP-binding" evidence="9">
    <location>
        <begin position="68"/>
        <end position="331"/>
    </location>
</feature>
<reference evidence="12" key="1">
    <citation type="submission" date="2021-01" db="EMBL/GenBank/DDBJ databases">
        <authorList>
            <person name="Corre E."/>
            <person name="Pelletier E."/>
            <person name="Niang G."/>
            <person name="Scheremetjew M."/>
            <person name="Finn R."/>
            <person name="Kale V."/>
            <person name="Holt S."/>
            <person name="Cochrane G."/>
            <person name="Meng A."/>
            <person name="Brown T."/>
            <person name="Cohen L."/>
        </authorList>
    </citation>
    <scope>NUCLEOTIDE SEQUENCE</scope>
    <source>
        <strain evidence="12">CCMP1510</strain>
    </source>
</reference>
<keyword evidence="2 7" id="KW-0378">Hydrolase</keyword>
<evidence type="ECO:0000259" key="9">
    <source>
        <dbReference type="PROSITE" id="PS51192"/>
    </source>
</evidence>
<feature type="domain" description="Helicase C-terminal" evidence="10">
    <location>
        <begin position="396"/>
        <end position="562"/>
    </location>
</feature>
<evidence type="ECO:0000256" key="5">
    <source>
        <dbReference type="ARBA" id="ARBA00022884"/>
    </source>
</evidence>
<comment type="function">
    <text evidence="7">RNA helicase.</text>
</comment>
<evidence type="ECO:0000256" key="4">
    <source>
        <dbReference type="ARBA" id="ARBA00022840"/>
    </source>
</evidence>
<evidence type="ECO:0000256" key="3">
    <source>
        <dbReference type="ARBA" id="ARBA00022806"/>
    </source>
</evidence>
<dbReference type="SMART" id="SM00490">
    <property type="entry name" value="HELICc"/>
    <property type="match status" value="1"/>
</dbReference>
<evidence type="ECO:0000313" key="12">
    <source>
        <dbReference type="EMBL" id="CAE0362667.1"/>
    </source>
</evidence>